<feature type="transmembrane region" description="Helical" evidence="1">
    <location>
        <begin position="39"/>
        <end position="71"/>
    </location>
</feature>
<evidence type="ECO:0000313" key="2">
    <source>
        <dbReference type="EMBL" id="RUO29485.1"/>
    </source>
</evidence>
<dbReference type="EMBL" id="PIPM01000011">
    <property type="protein sequence ID" value="RUO29485.1"/>
    <property type="molecule type" value="Genomic_DNA"/>
</dbReference>
<keyword evidence="1" id="KW-0812">Transmembrane</keyword>
<proteinExistence type="predicted"/>
<reference evidence="2 3" key="1">
    <citation type="journal article" date="2011" name="Front. Microbiol.">
        <title>Genomic signatures of strain selection and enhancement in Bacillus atrophaeus var. globigii, a historical biowarfare simulant.</title>
        <authorList>
            <person name="Gibbons H.S."/>
            <person name="Broomall S.M."/>
            <person name="McNew L.A."/>
            <person name="Daligault H."/>
            <person name="Chapman C."/>
            <person name="Bruce D."/>
            <person name="Karavis M."/>
            <person name="Krepps M."/>
            <person name="McGregor P.A."/>
            <person name="Hong C."/>
            <person name="Park K.H."/>
            <person name="Akmal A."/>
            <person name="Feldman A."/>
            <person name="Lin J.S."/>
            <person name="Chang W.E."/>
            <person name="Higgs B.W."/>
            <person name="Demirev P."/>
            <person name="Lindquist J."/>
            <person name="Liem A."/>
            <person name="Fochler E."/>
            <person name="Read T.D."/>
            <person name="Tapia R."/>
            <person name="Johnson S."/>
            <person name="Bishop-Lilly K.A."/>
            <person name="Detter C."/>
            <person name="Han C."/>
            <person name="Sozhamannan S."/>
            <person name="Rosenzweig C.N."/>
            <person name="Skowronski E.W."/>
        </authorList>
    </citation>
    <scope>NUCLEOTIDE SEQUENCE [LARGE SCALE GENOMIC DNA]</scope>
    <source>
        <strain evidence="2 3">GYP-17</strain>
    </source>
</reference>
<dbReference type="Proteomes" id="UP000288405">
    <property type="component" value="Unassembled WGS sequence"/>
</dbReference>
<evidence type="ECO:0000313" key="3">
    <source>
        <dbReference type="Proteomes" id="UP000288405"/>
    </source>
</evidence>
<sequence>MKILKKLNKKVALVTIWGTVLVSWLILGVIFFATESTTVAVIVVTIAAVIAESALWLSGLLLAMGLGMALVDARKNIWKLIFRARG</sequence>
<keyword evidence="3" id="KW-1185">Reference proteome</keyword>
<feature type="transmembrane region" description="Helical" evidence="1">
    <location>
        <begin position="12"/>
        <end position="33"/>
    </location>
</feature>
<gene>
    <name evidence="2" type="ORF">CWE11_09565</name>
</gene>
<comment type="caution">
    <text evidence="2">The sequence shown here is derived from an EMBL/GenBank/DDBJ whole genome shotgun (WGS) entry which is preliminary data.</text>
</comment>
<dbReference type="RefSeq" id="WP_126777394.1">
    <property type="nucleotide sequence ID" value="NZ_PIPM01000011.1"/>
</dbReference>
<protein>
    <submittedName>
        <fullName evidence="2">Uncharacterized protein</fullName>
    </submittedName>
</protein>
<keyword evidence="1" id="KW-1133">Transmembrane helix</keyword>
<keyword evidence="1" id="KW-0472">Membrane</keyword>
<name>A0A432WBW9_9GAMM</name>
<accession>A0A432WBW9</accession>
<dbReference type="AlphaFoldDB" id="A0A432WBW9"/>
<organism evidence="2 3">
    <name type="scientific">Aliidiomarina sanyensis</name>
    <dbReference type="NCBI Taxonomy" id="1249555"/>
    <lineage>
        <taxon>Bacteria</taxon>
        <taxon>Pseudomonadati</taxon>
        <taxon>Pseudomonadota</taxon>
        <taxon>Gammaproteobacteria</taxon>
        <taxon>Alteromonadales</taxon>
        <taxon>Idiomarinaceae</taxon>
        <taxon>Aliidiomarina</taxon>
    </lineage>
</organism>
<evidence type="ECO:0000256" key="1">
    <source>
        <dbReference type="SAM" id="Phobius"/>
    </source>
</evidence>